<keyword evidence="3" id="KW-1185">Reference proteome</keyword>
<feature type="chain" id="PRO_5040283708" description="Juvenile hormone binding protein" evidence="1">
    <location>
        <begin position="21"/>
        <end position="259"/>
    </location>
</feature>
<dbReference type="Gene3D" id="3.15.10.30">
    <property type="entry name" value="Haemolymph juvenile hormone binding protein"/>
    <property type="match status" value="1"/>
</dbReference>
<feature type="signal peptide" evidence="1">
    <location>
        <begin position="1"/>
        <end position="20"/>
    </location>
</feature>
<reference evidence="2" key="1">
    <citation type="submission" date="2022-01" db="EMBL/GenBank/DDBJ databases">
        <authorList>
            <person name="King R."/>
        </authorList>
    </citation>
    <scope>NUCLEOTIDE SEQUENCE</scope>
</reference>
<accession>A0A9N9S213</accession>
<evidence type="ECO:0000256" key="1">
    <source>
        <dbReference type="SAM" id="SignalP"/>
    </source>
</evidence>
<dbReference type="AlphaFoldDB" id="A0A9N9S213"/>
<proteinExistence type="predicted"/>
<dbReference type="EMBL" id="OU895879">
    <property type="protein sequence ID" value="CAG9807160.1"/>
    <property type="molecule type" value="Genomic_DNA"/>
</dbReference>
<sequence>MNSVIIILSLTLTLITMVGSAKGPCNYCESECVKEKFGNTLKILRRVEKNSINTFKITEEKTMNFNVDIAEGSATMYDTEVSNILGATIVKVDMSVNADKTKGKAVGTFFIPEVDIKSHGKAKFITKNNDQMSGVDDLKIPQEIDTEGELSASFRNVLVDFNINFDVEKKPNSKASLVPTALTIQLICKNINDASFNFEPSVGNSVKRAIEKAYLNVISKSKMDDYCETLIEGKEHELDLDSLANFEKMFRRVAFDDNC</sequence>
<evidence type="ECO:0000313" key="3">
    <source>
        <dbReference type="Proteomes" id="UP001153620"/>
    </source>
</evidence>
<evidence type="ECO:0008006" key="4">
    <source>
        <dbReference type="Google" id="ProtNLM"/>
    </source>
</evidence>
<organism evidence="2 3">
    <name type="scientific">Chironomus riparius</name>
    <dbReference type="NCBI Taxonomy" id="315576"/>
    <lineage>
        <taxon>Eukaryota</taxon>
        <taxon>Metazoa</taxon>
        <taxon>Ecdysozoa</taxon>
        <taxon>Arthropoda</taxon>
        <taxon>Hexapoda</taxon>
        <taxon>Insecta</taxon>
        <taxon>Pterygota</taxon>
        <taxon>Neoptera</taxon>
        <taxon>Endopterygota</taxon>
        <taxon>Diptera</taxon>
        <taxon>Nematocera</taxon>
        <taxon>Chironomoidea</taxon>
        <taxon>Chironomidae</taxon>
        <taxon>Chironominae</taxon>
        <taxon>Chironomus</taxon>
    </lineage>
</organism>
<keyword evidence="1" id="KW-0732">Signal</keyword>
<name>A0A9N9S213_9DIPT</name>
<dbReference type="InterPro" id="IPR038606">
    <property type="entry name" value="To_sf"/>
</dbReference>
<evidence type="ECO:0000313" key="2">
    <source>
        <dbReference type="EMBL" id="CAG9807160.1"/>
    </source>
</evidence>
<protein>
    <recommendedName>
        <fullName evidence="4">Juvenile hormone binding protein</fullName>
    </recommendedName>
</protein>
<dbReference type="Proteomes" id="UP001153620">
    <property type="component" value="Chromosome 3"/>
</dbReference>
<reference evidence="2" key="2">
    <citation type="submission" date="2022-10" db="EMBL/GenBank/DDBJ databases">
        <authorList>
            <consortium name="ENA_rothamsted_submissions"/>
            <consortium name="culmorum"/>
            <person name="King R."/>
        </authorList>
    </citation>
    <scope>NUCLEOTIDE SEQUENCE</scope>
</reference>
<gene>
    <name evidence="2" type="ORF">CHIRRI_LOCUS10009</name>
</gene>